<feature type="transmembrane region" description="Helical" evidence="1">
    <location>
        <begin position="76"/>
        <end position="95"/>
    </location>
</feature>
<reference evidence="2" key="1">
    <citation type="submission" date="2021-11" db="EMBL/GenBank/DDBJ databases">
        <title>Description of novel Flavobacterium species.</title>
        <authorList>
            <person name="Saticioglu I.B."/>
            <person name="Ay H."/>
            <person name="Altun S."/>
            <person name="Duman M."/>
        </authorList>
    </citation>
    <scope>NUCLEOTIDE SEQUENCE</scope>
    <source>
        <strain evidence="2">F-65</strain>
    </source>
</reference>
<comment type="caution">
    <text evidence="2">The sequence shown here is derived from an EMBL/GenBank/DDBJ whole genome shotgun (WGS) entry which is preliminary data.</text>
</comment>
<keyword evidence="3" id="KW-1185">Reference proteome</keyword>
<evidence type="ECO:0000313" key="3">
    <source>
        <dbReference type="Proteomes" id="UP001430919"/>
    </source>
</evidence>
<dbReference type="Proteomes" id="UP001430919">
    <property type="component" value="Unassembled WGS sequence"/>
</dbReference>
<dbReference type="RefSeq" id="WP_229990205.1">
    <property type="nucleotide sequence ID" value="NZ_JAJJMO010000001.1"/>
</dbReference>
<sequence>MVRKNDLIIKFISENETNELLPAYFDKCYENLKDLNKSEEKFTIGLVLLIFLHIIFSKDSIESFTIGPISIKDISIIPKLLPILTTYVLFNMYAIEKHKANVINAIKIYSYTFYKQDYSSEHLKKIRTTFITRLYLPFSFSVVISSLLDEKPSLIKSIMGFIILLPTIILGLLPFYFFYQMLKTIFYQYYDDSLGFYSFWISLWVFILIIFYIISETISENKADKKNLF</sequence>
<evidence type="ECO:0000256" key="1">
    <source>
        <dbReference type="SAM" id="Phobius"/>
    </source>
</evidence>
<feature type="transmembrane region" description="Helical" evidence="1">
    <location>
        <begin position="194"/>
        <end position="214"/>
    </location>
</feature>
<proteinExistence type="predicted"/>
<accession>A0ABS8MWU8</accession>
<organism evidence="2 3">
    <name type="scientific">Flavobacterium pisciphilum</name>
    <dbReference type="NCBI Taxonomy" id="2893755"/>
    <lineage>
        <taxon>Bacteria</taxon>
        <taxon>Pseudomonadati</taxon>
        <taxon>Bacteroidota</taxon>
        <taxon>Flavobacteriia</taxon>
        <taxon>Flavobacteriales</taxon>
        <taxon>Flavobacteriaceae</taxon>
        <taxon>Flavobacterium</taxon>
    </lineage>
</organism>
<keyword evidence="1" id="KW-1133">Transmembrane helix</keyword>
<evidence type="ECO:0000313" key="2">
    <source>
        <dbReference type="EMBL" id="MCC9073268.1"/>
    </source>
</evidence>
<dbReference type="EMBL" id="JAJJMO010000001">
    <property type="protein sequence ID" value="MCC9073268.1"/>
    <property type="molecule type" value="Genomic_DNA"/>
</dbReference>
<name>A0ABS8MWU8_9FLAO</name>
<keyword evidence="1" id="KW-0812">Transmembrane</keyword>
<protein>
    <submittedName>
        <fullName evidence="2">Uncharacterized protein</fullName>
    </submittedName>
</protein>
<feature type="transmembrane region" description="Helical" evidence="1">
    <location>
        <begin position="154"/>
        <end position="182"/>
    </location>
</feature>
<gene>
    <name evidence="2" type="ORF">LNQ49_16950</name>
</gene>
<feature type="transmembrane region" description="Helical" evidence="1">
    <location>
        <begin position="130"/>
        <end position="148"/>
    </location>
</feature>
<keyword evidence="1" id="KW-0472">Membrane</keyword>
<feature type="transmembrane region" description="Helical" evidence="1">
    <location>
        <begin position="41"/>
        <end position="56"/>
    </location>
</feature>